<organism evidence="1 2">
    <name type="scientific">Lasiodiplodia mahajangana</name>
    <dbReference type="NCBI Taxonomy" id="1108764"/>
    <lineage>
        <taxon>Eukaryota</taxon>
        <taxon>Fungi</taxon>
        <taxon>Dikarya</taxon>
        <taxon>Ascomycota</taxon>
        <taxon>Pezizomycotina</taxon>
        <taxon>Dothideomycetes</taxon>
        <taxon>Dothideomycetes incertae sedis</taxon>
        <taxon>Botryosphaeriales</taxon>
        <taxon>Botryosphaeriaceae</taxon>
        <taxon>Lasiodiplodia</taxon>
    </lineage>
</organism>
<proteinExistence type="predicted"/>
<evidence type="ECO:0000313" key="1">
    <source>
        <dbReference type="EMBL" id="KAJ8125463.1"/>
    </source>
</evidence>
<evidence type="ECO:0000313" key="2">
    <source>
        <dbReference type="Proteomes" id="UP001153332"/>
    </source>
</evidence>
<gene>
    <name evidence="1" type="ORF">O1611_g8177</name>
</gene>
<comment type="caution">
    <text evidence="1">The sequence shown here is derived from an EMBL/GenBank/DDBJ whole genome shotgun (WGS) entry which is preliminary data.</text>
</comment>
<sequence>MGGMPHHSRPPQTDSGQVFPAPSSNPSLGPPRDPTTIRLGNRGPENGSLNRPPPSGTPSPIKEKKQLSDKHTARKSVKPSILGQTYIVSPVSPVRGPSIDTQSTNPRPAKKQRLSTSSVPNVSELYSRSNSSSFSENGMPQSSKRGMFRQSEERTYKLSAVDDFALRPKKKEAVNETARPKIYNGQRQLHRGESHFSSSSRQTPPSSKPPQTTGLNGSTRSGPNVIDLTLDDDLEPQLPHLKPQISPKTHAPNGINTTSHQYPRKLSGGNPVPSHEPRISVALDDKQRRDVPSQPQPGGVPQPQHGRFVAESSNPRTQKPLENIVPSAPTVQTTLKPANGTPSETPISKQMPHSTALKKGTGPVHNSFPRSSTHQEDATHAKESQIVNETRHFTPINSPQGALQLEQMKTRRIAKSTARAEPIPAIPVTTQLEAPGVAAPRQTNGIHRPVKSVEKAPPPPVSEPQPVAVSQGPLSALLGGRVWKNMSPEERRLFWVSQHDPEKFDAQIYSENNRPFRPGDPLFGLPDDALPPRPKRPAVHFDYINPRTHYSRRLSEACYTKKQKEISARGNRKTHFGQASSTARAGQPQVASSTRGAGED</sequence>
<keyword evidence="2" id="KW-1185">Reference proteome</keyword>
<protein>
    <submittedName>
        <fullName evidence="1">Uncharacterized protein</fullName>
    </submittedName>
</protein>
<reference evidence="1" key="1">
    <citation type="submission" date="2022-12" db="EMBL/GenBank/DDBJ databases">
        <title>Genome Sequence of Lasiodiplodia mahajangana.</title>
        <authorList>
            <person name="Buettner E."/>
        </authorList>
    </citation>
    <scope>NUCLEOTIDE SEQUENCE</scope>
    <source>
        <strain evidence="1">VT137</strain>
    </source>
</reference>
<name>A0ACC2JD69_9PEZI</name>
<dbReference type="EMBL" id="JAPUUL010002350">
    <property type="protein sequence ID" value="KAJ8125463.1"/>
    <property type="molecule type" value="Genomic_DNA"/>
</dbReference>
<accession>A0ACC2JD69</accession>
<dbReference type="Proteomes" id="UP001153332">
    <property type="component" value="Unassembled WGS sequence"/>
</dbReference>